<evidence type="ECO:0000256" key="1">
    <source>
        <dbReference type="ARBA" id="ARBA00001163"/>
    </source>
</evidence>
<proteinExistence type="predicted"/>
<evidence type="ECO:0000313" key="9">
    <source>
        <dbReference type="EMBL" id="QVI61587.1"/>
    </source>
</evidence>
<evidence type="ECO:0000256" key="5">
    <source>
        <dbReference type="ARBA" id="ARBA00022793"/>
    </source>
</evidence>
<organism evidence="9 10">
    <name type="scientific">Cellulomonas wangleii</name>
    <dbReference type="NCBI Taxonomy" id="2816956"/>
    <lineage>
        <taxon>Bacteria</taxon>
        <taxon>Bacillati</taxon>
        <taxon>Actinomycetota</taxon>
        <taxon>Actinomycetes</taxon>
        <taxon>Micrococcales</taxon>
        <taxon>Cellulomonadaceae</taxon>
        <taxon>Cellulomonas</taxon>
    </lineage>
</organism>
<feature type="region of interest" description="Disordered" evidence="7">
    <location>
        <begin position="69"/>
        <end position="88"/>
    </location>
</feature>
<protein>
    <recommendedName>
        <fullName evidence="3">2-oxo-4-hydroxy-4-carboxy-5-ureidoimidazoline decarboxylase</fullName>
        <ecNumber evidence="3">4.1.1.97</ecNumber>
    </recommendedName>
</protein>
<feature type="region of interest" description="Disordered" evidence="7">
    <location>
        <begin position="167"/>
        <end position="202"/>
    </location>
</feature>
<dbReference type="NCBIfam" id="NF010372">
    <property type="entry name" value="PRK13798.1"/>
    <property type="match status" value="1"/>
</dbReference>
<dbReference type="EC" id="4.1.1.97" evidence="3"/>
<name>A0ABX8D755_9CELL</name>
<feature type="domain" description="Oxo-4-hydroxy-4-carboxy-5-ureidoimidazoline decarboxylase" evidence="8">
    <location>
        <begin position="7"/>
        <end position="159"/>
    </location>
</feature>
<accession>A0ABX8D755</accession>
<gene>
    <name evidence="9" type="primary">uraD</name>
    <name evidence="9" type="ORF">KG103_14105</name>
</gene>
<evidence type="ECO:0000256" key="4">
    <source>
        <dbReference type="ARBA" id="ARBA00022631"/>
    </source>
</evidence>
<comment type="catalytic activity">
    <reaction evidence="1">
        <text>5-hydroxy-2-oxo-4-ureido-2,5-dihydro-1H-imidazole-5-carboxylate + H(+) = (S)-allantoin + CO2</text>
        <dbReference type="Rhea" id="RHEA:26301"/>
        <dbReference type="ChEBI" id="CHEBI:15378"/>
        <dbReference type="ChEBI" id="CHEBI:15678"/>
        <dbReference type="ChEBI" id="CHEBI:16526"/>
        <dbReference type="ChEBI" id="CHEBI:58639"/>
        <dbReference type="EC" id="4.1.1.97"/>
    </reaction>
</comment>
<dbReference type="Proteomes" id="UP000677804">
    <property type="component" value="Chromosome"/>
</dbReference>
<dbReference type="InterPro" id="IPR018020">
    <property type="entry name" value="OHCU_decarboxylase"/>
</dbReference>
<dbReference type="InterPro" id="IPR017595">
    <property type="entry name" value="OHCU_decarboxylase-2"/>
</dbReference>
<keyword evidence="6 9" id="KW-0456">Lyase</keyword>
<keyword evidence="5" id="KW-0210">Decarboxylase</keyword>
<dbReference type="RefSeq" id="WP_207339165.1">
    <property type="nucleotide sequence ID" value="NZ_CP074405.1"/>
</dbReference>
<comment type="pathway">
    <text evidence="2">Purine metabolism; urate degradation; (S)-allantoin from urate: step 3/3.</text>
</comment>
<dbReference type="NCBIfam" id="TIGR03180">
    <property type="entry name" value="UraD_2"/>
    <property type="match status" value="1"/>
</dbReference>
<dbReference type="EMBL" id="CP074405">
    <property type="protein sequence ID" value="QVI61587.1"/>
    <property type="molecule type" value="Genomic_DNA"/>
</dbReference>
<dbReference type="InterPro" id="IPR036778">
    <property type="entry name" value="OHCU_decarboxylase_sf"/>
</dbReference>
<dbReference type="Pfam" id="PF09349">
    <property type="entry name" value="OHCU_decarbox"/>
    <property type="match status" value="1"/>
</dbReference>
<feature type="compositionally biased region" description="Low complexity" evidence="7">
    <location>
        <begin position="177"/>
        <end position="202"/>
    </location>
</feature>
<dbReference type="PANTHER" id="PTHR43466:SF1">
    <property type="entry name" value="2-OXO-4-HYDROXY-4-CARBOXY-5-UREIDOIMIDAZOLINE DECARBOXYLASE-RELATED"/>
    <property type="match status" value="1"/>
</dbReference>
<evidence type="ECO:0000256" key="3">
    <source>
        <dbReference type="ARBA" id="ARBA00012257"/>
    </source>
</evidence>
<dbReference type="GO" id="GO:0051997">
    <property type="term" value="F:2-oxo-4-hydroxy-4-carboxy-5-ureidoimidazoline decarboxylase activity"/>
    <property type="evidence" value="ECO:0007669"/>
    <property type="project" value="UniProtKB-EC"/>
</dbReference>
<dbReference type="Gene3D" id="1.10.3330.10">
    <property type="entry name" value="Oxo-4-hydroxy-4-carboxy-5-ureidoimidazoline decarboxylase"/>
    <property type="match status" value="1"/>
</dbReference>
<dbReference type="SUPFAM" id="SSF158694">
    <property type="entry name" value="UraD-Like"/>
    <property type="match status" value="1"/>
</dbReference>
<dbReference type="PANTHER" id="PTHR43466">
    <property type="entry name" value="2-OXO-4-HYDROXY-4-CARBOXY-5-UREIDOIMIDAZOLINE DECARBOXYLASE-RELATED"/>
    <property type="match status" value="1"/>
</dbReference>
<reference evidence="9 10" key="1">
    <citation type="submission" date="2021-05" db="EMBL/GenBank/DDBJ databases">
        <title>Novel species in genus Cellulomonas.</title>
        <authorList>
            <person name="Zhang G."/>
        </authorList>
    </citation>
    <scope>NUCLEOTIDE SEQUENCE [LARGE SCALE GENOMIC DNA]</scope>
    <source>
        <strain evidence="10">zg-ZUI222</strain>
    </source>
</reference>
<evidence type="ECO:0000256" key="7">
    <source>
        <dbReference type="SAM" id="MobiDB-lite"/>
    </source>
</evidence>
<evidence type="ECO:0000256" key="2">
    <source>
        <dbReference type="ARBA" id="ARBA00004754"/>
    </source>
</evidence>
<sequence>MLLQEFNALPVADAQAVVGACADVPWWAATVVAARPYRSVGDLRAHAAEQALAWAHVDVDGALADHPRIGERHRGDGPTAAMSTYEQSGVDASDADVAARLAAGNARYERRFGRVYLVRAAGRSSAEILALLEQRLTHDDLTEAEVTAQQLREIALLRLTSLVTAAPAPRAPRDAPPRATSADAARTVPAAPAAVPAGGPVA</sequence>
<keyword evidence="10" id="KW-1185">Reference proteome</keyword>
<evidence type="ECO:0000313" key="10">
    <source>
        <dbReference type="Proteomes" id="UP000677804"/>
    </source>
</evidence>
<keyword evidence="4" id="KW-0659">Purine metabolism</keyword>
<evidence type="ECO:0000259" key="8">
    <source>
        <dbReference type="Pfam" id="PF09349"/>
    </source>
</evidence>
<evidence type="ECO:0000256" key="6">
    <source>
        <dbReference type="ARBA" id="ARBA00023239"/>
    </source>
</evidence>